<feature type="compositionally biased region" description="Basic and acidic residues" evidence="13">
    <location>
        <begin position="231"/>
        <end position="241"/>
    </location>
</feature>
<comment type="caution">
    <text evidence="16">The sequence shown here is derived from an EMBL/GenBank/DDBJ whole genome shotgun (WGS) entry which is preliminary data.</text>
</comment>
<dbReference type="InterPro" id="IPR016174">
    <property type="entry name" value="Di-haem_cyt_TM"/>
</dbReference>
<keyword evidence="7 14" id="KW-0812">Transmembrane</keyword>
<comment type="cofactor">
    <cofactor evidence="1">
        <name>heme</name>
        <dbReference type="ChEBI" id="CHEBI:30413"/>
    </cofactor>
</comment>
<dbReference type="EMBL" id="QYBC01000005">
    <property type="protein sequence ID" value="RYB06147.1"/>
    <property type="molecule type" value="Genomic_DNA"/>
</dbReference>
<dbReference type="OrthoDB" id="9790598at2"/>
<feature type="region of interest" description="Disordered" evidence="13">
    <location>
        <begin position="220"/>
        <end position="241"/>
    </location>
</feature>
<keyword evidence="4" id="KW-0813">Transport</keyword>
<keyword evidence="6" id="KW-0349">Heme</keyword>
<keyword evidence="9" id="KW-0249">Electron transport</keyword>
<reference evidence="16 17" key="2">
    <citation type="submission" date="2019-02" db="EMBL/GenBank/DDBJ databases">
        <title>'Lichenibacterium ramalinii' gen. nov. sp. nov., 'Lichenibacterium minor' gen. nov. sp. nov.</title>
        <authorList>
            <person name="Pankratov T."/>
        </authorList>
    </citation>
    <scope>NUCLEOTIDE SEQUENCE [LARGE SCALE GENOMIC DNA]</scope>
    <source>
        <strain evidence="16 17">RmlP001</strain>
    </source>
</reference>
<dbReference type="GO" id="GO:0009055">
    <property type="term" value="F:electron transfer activity"/>
    <property type="evidence" value="ECO:0007669"/>
    <property type="project" value="InterPro"/>
</dbReference>
<keyword evidence="12 14" id="KW-0472">Membrane</keyword>
<keyword evidence="11" id="KW-0408">Iron</keyword>
<feature type="transmembrane region" description="Helical" evidence="14">
    <location>
        <begin position="28"/>
        <end position="48"/>
    </location>
</feature>
<dbReference type="Pfam" id="PF01292">
    <property type="entry name" value="Ni_hydr_CYTB"/>
    <property type="match status" value="1"/>
</dbReference>
<dbReference type="InterPro" id="IPR051817">
    <property type="entry name" value="FDH_cytochrome_b556_subunit"/>
</dbReference>
<comment type="subcellular location">
    <subcellularLocation>
        <location evidence="2">Cell membrane</location>
        <topology evidence="2">Multi-pass membrane protein</topology>
    </subcellularLocation>
</comment>
<comment type="similarity">
    <text evidence="3">Belongs to the formate dehydrogenase gamma subunit family.</text>
</comment>
<dbReference type="InterPro" id="IPR006471">
    <property type="entry name" value="Formate_DH_gsu"/>
</dbReference>
<evidence type="ECO:0000256" key="2">
    <source>
        <dbReference type="ARBA" id="ARBA00004651"/>
    </source>
</evidence>
<gene>
    <name evidence="16" type="ORF">D3272_07545</name>
</gene>
<reference evidence="16 17" key="1">
    <citation type="submission" date="2018-09" db="EMBL/GenBank/DDBJ databases">
        <authorList>
            <person name="Grouzdev D.S."/>
            <person name="Krutkina M.S."/>
        </authorList>
    </citation>
    <scope>NUCLEOTIDE SEQUENCE [LARGE SCALE GENOMIC DNA]</scope>
    <source>
        <strain evidence="16 17">RmlP001</strain>
    </source>
</reference>
<evidence type="ECO:0000256" key="13">
    <source>
        <dbReference type="SAM" id="MobiDB-lite"/>
    </source>
</evidence>
<evidence type="ECO:0000313" key="17">
    <source>
        <dbReference type="Proteomes" id="UP000289411"/>
    </source>
</evidence>
<evidence type="ECO:0000256" key="5">
    <source>
        <dbReference type="ARBA" id="ARBA00022475"/>
    </source>
</evidence>
<evidence type="ECO:0000256" key="12">
    <source>
        <dbReference type="ARBA" id="ARBA00023136"/>
    </source>
</evidence>
<evidence type="ECO:0000259" key="15">
    <source>
        <dbReference type="Pfam" id="PF01292"/>
    </source>
</evidence>
<feature type="domain" description="Cytochrome b561 bacterial/Ni-hydrogenase" evidence="15">
    <location>
        <begin position="21"/>
        <end position="198"/>
    </location>
</feature>
<dbReference type="NCBIfam" id="TIGR01583">
    <property type="entry name" value="formate-DH-gamm"/>
    <property type="match status" value="1"/>
</dbReference>
<feature type="transmembrane region" description="Helical" evidence="14">
    <location>
        <begin position="167"/>
        <end position="188"/>
    </location>
</feature>
<evidence type="ECO:0000313" key="16">
    <source>
        <dbReference type="EMBL" id="RYB06147.1"/>
    </source>
</evidence>
<evidence type="ECO:0000256" key="7">
    <source>
        <dbReference type="ARBA" id="ARBA00022692"/>
    </source>
</evidence>
<dbReference type="GO" id="GO:0009061">
    <property type="term" value="P:anaerobic respiration"/>
    <property type="evidence" value="ECO:0007669"/>
    <property type="project" value="TreeGrafter"/>
</dbReference>
<dbReference type="GO" id="GO:0005886">
    <property type="term" value="C:plasma membrane"/>
    <property type="evidence" value="ECO:0007669"/>
    <property type="project" value="UniProtKB-SubCell"/>
</dbReference>
<protein>
    <submittedName>
        <fullName evidence="16">Formate dehydrogenase subunit gamma</fullName>
    </submittedName>
</protein>
<dbReference type="GO" id="GO:0022904">
    <property type="term" value="P:respiratory electron transport chain"/>
    <property type="evidence" value="ECO:0007669"/>
    <property type="project" value="InterPro"/>
</dbReference>
<dbReference type="Gene3D" id="1.20.950.20">
    <property type="entry name" value="Transmembrane di-heme cytochromes, Chain C"/>
    <property type="match status" value="1"/>
</dbReference>
<evidence type="ECO:0000256" key="10">
    <source>
        <dbReference type="ARBA" id="ARBA00022989"/>
    </source>
</evidence>
<keyword evidence="8" id="KW-0479">Metal-binding</keyword>
<feature type="transmembrane region" description="Helical" evidence="14">
    <location>
        <begin position="68"/>
        <end position="88"/>
    </location>
</feature>
<evidence type="ECO:0000256" key="6">
    <source>
        <dbReference type="ARBA" id="ARBA00022617"/>
    </source>
</evidence>
<accession>A0A4Q2RGN2</accession>
<evidence type="ECO:0000256" key="1">
    <source>
        <dbReference type="ARBA" id="ARBA00001971"/>
    </source>
</evidence>
<name>A0A4Q2RGN2_9HYPH</name>
<dbReference type="GO" id="GO:0009326">
    <property type="term" value="C:formate dehydrogenase complex"/>
    <property type="evidence" value="ECO:0007669"/>
    <property type="project" value="InterPro"/>
</dbReference>
<feature type="transmembrane region" description="Helical" evidence="14">
    <location>
        <begin position="127"/>
        <end position="147"/>
    </location>
</feature>
<dbReference type="GO" id="GO:0008863">
    <property type="term" value="F:formate dehydrogenase (NAD+) activity"/>
    <property type="evidence" value="ECO:0007669"/>
    <property type="project" value="InterPro"/>
</dbReference>
<organism evidence="16 17">
    <name type="scientific">Lichenibacterium ramalinae</name>
    <dbReference type="NCBI Taxonomy" id="2316527"/>
    <lineage>
        <taxon>Bacteria</taxon>
        <taxon>Pseudomonadati</taxon>
        <taxon>Pseudomonadota</taxon>
        <taxon>Alphaproteobacteria</taxon>
        <taxon>Hyphomicrobiales</taxon>
        <taxon>Lichenihabitantaceae</taxon>
        <taxon>Lichenibacterium</taxon>
    </lineage>
</organism>
<sequence>MVQPGDAITPGTAGTPVTVKRYGPLARLNHWVVAFSLIALALSGLALYTPYLYFLTNLFGGGQTTRWIHPWIGVLLFVSFYVFFAQLWRANLFNRDDVTWVMRFKDVVAGNEDRLPEMGKYNAGQKFVFWGMSALILVLIGSGIVIWQEYFSVYTAIETQRWAALLHAAAAIVIILIWITHVYASIWIQGTMRAMTRGNVTAGWAYRHHRKWLKQLSGLRRKTAPQPNTTERTETAKHLGL</sequence>
<dbReference type="GO" id="GO:0015944">
    <property type="term" value="P:formate oxidation"/>
    <property type="evidence" value="ECO:0007669"/>
    <property type="project" value="TreeGrafter"/>
</dbReference>
<dbReference type="RefSeq" id="WP_129218658.1">
    <property type="nucleotide sequence ID" value="NZ_QYBC01000005.1"/>
</dbReference>
<dbReference type="AlphaFoldDB" id="A0A4Q2RGN2"/>
<dbReference type="GO" id="GO:0046872">
    <property type="term" value="F:metal ion binding"/>
    <property type="evidence" value="ECO:0007669"/>
    <property type="project" value="UniProtKB-KW"/>
</dbReference>
<keyword evidence="5" id="KW-1003">Cell membrane</keyword>
<dbReference type="PANTHER" id="PTHR30074:SF5">
    <property type="entry name" value="FORMATE DEHYDROGENASE, NITRATE-INDUCIBLE, CYTOCHROME B556(FDN) SUBUNIT"/>
    <property type="match status" value="1"/>
</dbReference>
<dbReference type="PANTHER" id="PTHR30074">
    <property type="entry name" value="FORMATE DEHYDROGENASE, NITRATE-INDUCIBLE, CYTOCHROME B556 FDN SUBUNIT"/>
    <property type="match status" value="1"/>
</dbReference>
<dbReference type="SUPFAM" id="SSF81342">
    <property type="entry name" value="Transmembrane di-heme cytochromes"/>
    <property type="match status" value="1"/>
</dbReference>
<evidence type="ECO:0000256" key="3">
    <source>
        <dbReference type="ARBA" id="ARBA00010747"/>
    </source>
</evidence>
<dbReference type="InterPro" id="IPR011577">
    <property type="entry name" value="Cyt_b561_bac/Ni-Hgenase"/>
</dbReference>
<dbReference type="Proteomes" id="UP000289411">
    <property type="component" value="Unassembled WGS sequence"/>
</dbReference>
<keyword evidence="17" id="KW-1185">Reference proteome</keyword>
<proteinExistence type="inferred from homology"/>
<dbReference type="GO" id="GO:0036397">
    <property type="term" value="F:formate dehydrogenase (quinone) activity"/>
    <property type="evidence" value="ECO:0007669"/>
    <property type="project" value="TreeGrafter"/>
</dbReference>
<evidence type="ECO:0000256" key="11">
    <source>
        <dbReference type="ARBA" id="ARBA00023004"/>
    </source>
</evidence>
<evidence type="ECO:0000256" key="8">
    <source>
        <dbReference type="ARBA" id="ARBA00022723"/>
    </source>
</evidence>
<evidence type="ECO:0000256" key="9">
    <source>
        <dbReference type="ARBA" id="ARBA00022982"/>
    </source>
</evidence>
<evidence type="ECO:0000256" key="14">
    <source>
        <dbReference type="SAM" id="Phobius"/>
    </source>
</evidence>
<keyword evidence="10 14" id="KW-1133">Transmembrane helix</keyword>
<evidence type="ECO:0000256" key="4">
    <source>
        <dbReference type="ARBA" id="ARBA00022448"/>
    </source>
</evidence>